<dbReference type="EMBL" id="LSSK01000026">
    <property type="protein sequence ID" value="OMH85967.1"/>
    <property type="molecule type" value="Genomic_DNA"/>
</dbReference>
<evidence type="ECO:0000256" key="5">
    <source>
        <dbReference type="ARBA" id="ARBA00022840"/>
    </source>
</evidence>
<dbReference type="Pfam" id="PF21530">
    <property type="entry name" value="Pif1_2B_dom"/>
    <property type="match status" value="1"/>
</dbReference>
<keyword evidence="1 9" id="KW-0547">Nucleotide-binding</keyword>
<dbReference type="PANTHER" id="PTHR47642:SF5">
    <property type="entry name" value="ATP-DEPENDENT DNA HELICASE"/>
    <property type="match status" value="1"/>
</dbReference>
<feature type="region of interest" description="Disordered" evidence="10">
    <location>
        <begin position="74"/>
        <end position="103"/>
    </location>
</feature>
<dbReference type="GO" id="GO:0005524">
    <property type="term" value="F:ATP binding"/>
    <property type="evidence" value="ECO:0007669"/>
    <property type="project" value="UniProtKB-KW"/>
</dbReference>
<protein>
    <recommendedName>
        <fullName evidence="9">ATP-dependent DNA helicase</fullName>
        <ecNumber evidence="9">5.6.2.3</ecNumber>
    </recommendedName>
</protein>
<dbReference type="OrthoDB" id="432234at2759"/>
<dbReference type="InterPro" id="IPR049163">
    <property type="entry name" value="Pif1-like_2B_dom"/>
</dbReference>
<feature type="compositionally biased region" description="Polar residues" evidence="10">
    <location>
        <begin position="21"/>
        <end position="35"/>
    </location>
</feature>
<proteinExistence type="inferred from homology"/>
<dbReference type="Gene3D" id="3.40.50.300">
    <property type="entry name" value="P-loop containing nucleotide triphosphate hydrolases"/>
    <property type="match status" value="3"/>
</dbReference>
<keyword evidence="5 9" id="KW-0067">ATP-binding</keyword>
<evidence type="ECO:0000256" key="8">
    <source>
        <dbReference type="ARBA" id="ARBA00023235"/>
    </source>
</evidence>
<evidence type="ECO:0000256" key="9">
    <source>
        <dbReference type="RuleBase" id="RU363044"/>
    </source>
</evidence>
<accession>A0A1R1PYG3</accession>
<dbReference type="GO" id="GO:0000723">
    <property type="term" value="P:telomere maintenance"/>
    <property type="evidence" value="ECO:0007669"/>
    <property type="project" value="InterPro"/>
</dbReference>
<dbReference type="AlphaFoldDB" id="A0A1R1PYG3"/>
<name>A0A1R1PYG3_ZANCU</name>
<keyword evidence="13" id="KW-1185">Reference proteome</keyword>
<dbReference type="SMART" id="SM00382">
    <property type="entry name" value="AAA"/>
    <property type="match status" value="1"/>
</dbReference>
<evidence type="ECO:0000313" key="13">
    <source>
        <dbReference type="Proteomes" id="UP000188320"/>
    </source>
</evidence>
<feature type="compositionally biased region" description="Basic and acidic residues" evidence="10">
    <location>
        <begin position="1"/>
        <end position="10"/>
    </location>
</feature>
<dbReference type="GO" id="GO:0006310">
    <property type="term" value="P:DNA recombination"/>
    <property type="evidence" value="ECO:0007669"/>
    <property type="project" value="UniProtKB-KW"/>
</dbReference>
<evidence type="ECO:0000256" key="2">
    <source>
        <dbReference type="ARBA" id="ARBA00022763"/>
    </source>
</evidence>
<evidence type="ECO:0000256" key="6">
    <source>
        <dbReference type="ARBA" id="ARBA00023125"/>
    </source>
</evidence>
<dbReference type="Proteomes" id="UP000188320">
    <property type="component" value="Unassembled WGS sequence"/>
</dbReference>
<dbReference type="GO" id="GO:0016887">
    <property type="term" value="F:ATP hydrolysis activity"/>
    <property type="evidence" value="ECO:0007669"/>
    <property type="project" value="RHEA"/>
</dbReference>
<dbReference type="InterPro" id="IPR010285">
    <property type="entry name" value="DNA_helicase_pif1-like_DEAD"/>
</dbReference>
<dbReference type="CDD" id="cd18037">
    <property type="entry name" value="DEXSc_Pif1_like"/>
    <property type="match status" value="1"/>
</dbReference>
<comment type="cofactor">
    <cofactor evidence="9">
        <name>Mg(2+)</name>
        <dbReference type="ChEBI" id="CHEBI:18420"/>
    </cofactor>
</comment>
<feature type="compositionally biased region" description="Polar residues" evidence="10">
    <location>
        <begin position="74"/>
        <end position="84"/>
    </location>
</feature>
<dbReference type="SUPFAM" id="SSF52540">
    <property type="entry name" value="P-loop containing nucleoside triphosphate hydrolases"/>
    <property type="match status" value="2"/>
</dbReference>
<evidence type="ECO:0000259" key="11">
    <source>
        <dbReference type="SMART" id="SM00382"/>
    </source>
</evidence>
<dbReference type="PANTHER" id="PTHR47642">
    <property type="entry name" value="ATP-DEPENDENT DNA HELICASE"/>
    <property type="match status" value="1"/>
</dbReference>
<evidence type="ECO:0000256" key="3">
    <source>
        <dbReference type="ARBA" id="ARBA00022801"/>
    </source>
</evidence>
<evidence type="ECO:0000313" key="12">
    <source>
        <dbReference type="EMBL" id="OMH85967.1"/>
    </source>
</evidence>
<feature type="domain" description="AAA+ ATPase" evidence="11">
    <location>
        <begin position="129"/>
        <end position="295"/>
    </location>
</feature>
<reference evidence="13" key="1">
    <citation type="submission" date="2017-01" db="EMBL/GenBank/DDBJ databases">
        <authorList>
            <person name="Wang Y."/>
            <person name="White M."/>
            <person name="Kvist S."/>
            <person name="Moncalvo J.-M."/>
        </authorList>
    </citation>
    <scope>NUCLEOTIDE SEQUENCE [LARGE SCALE GENOMIC DNA]</scope>
    <source>
        <strain evidence="13">COL-18-3</strain>
    </source>
</reference>
<keyword evidence="6" id="KW-0238">DNA-binding</keyword>
<dbReference type="CDD" id="cd18809">
    <property type="entry name" value="SF1_C_RecD"/>
    <property type="match status" value="1"/>
</dbReference>
<evidence type="ECO:0000256" key="7">
    <source>
        <dbReference type="ARBA" id="ARBA00023204"/>
    </source>
</evidence>
<comment type="catalytic activity">
    <reaction evidence="9">
        <text>ATP + H2O = ADP + phosphate + H(+)</text>
        <dbReference type="Rhea" id="RHEA:13065"/>
        <dbReference type="ChEBI" id="CHEBI:15377"/>
        <dbReference type="ChEBI" id="CHEBI:15378"/>
        <dbReference type="ChEBI" id="CHEBI:30616"/>
        <dbReference type="ChEBI" id="CHEBI:43474"/>
        <dbReference type="ChEBI" id="CHEBI:456216"/>
        <dbReference type="EC" id="5.6.2.3"/>
    </reaction>
</comment>
<feature type="region of interest" description="Disordered" evidence="10">
    <location>
        <begin position="1"/>
        <end position="35"/>
    </location>
</feature>
<organism evidence="12 13">
    <name type="scientific">Zancudomyces culisetae</name>
    <name type="common">Gut fungus</name>
    <name type="synonym">Smittium culisetae</name>
    <dbReference type="NCBI Taxonomy" id="1213189"/>
    <lineage>
        <taxon>Eukaryota</taxon>
        <taxon>Fungi</taxon>
        <taxon>Fungi incertae sedis</taxon>
        <taxon>Zoopagomycota</taxon>
        <taxon>Kickxellomycotina</taxon>
        <taxon>Harpellomycetes</taxon>
        <taxon>Harpellales</taxon>
        <taxon>Legeriomycetaceae</taxon>
        <taxon>Zancudomyces</taxon>
    </lineage>
</organism>
<dbReference type="Gene3D" id="2.30.30.940">
    <property type="match status" value="1"/>
</dbReference>
<evidence type="ECO:0000256" key="10">
    <source>
        <dbReference type="SAM" id="MobiDB-lite"/>
    </source>
</evidence>
<dbReference type="InterPro" id="IPR003593">
    <property type="entry name" value="AAA+_ATPase"/>
</dbReference>
<dbReference type="EC" id="5.6.2.3" evidence="9"/>
<keyword evidence="2 9" id="KW-0227">DNA damage</keyword>
<evidence type="ECO:0000256" key="4">
    <source>
        <dbReference type="ARBA" id="ARBA00022806"/>
    </source>
</evidence>
<dbReference type="Pfam" id="PF05970">
    <property type="entry name" value="PIF1"/>
    <property type="match status" value="1"/>
</dbReference>
<evidence type="ECO:0000256" key="1">
    <source>
        <dbReference type="ARBA" id="ARBA00022741"/>
    </source>
</evidence>
<keyword evidence="7 9" id="KW-0234">DNA repair</keyword>
<keyword evidence="3 9" id="KW-0378">Hydrolase</keyword>
<dbReference type="GO" id="GO:0043139">
    <property type="term" value="F:5'-3' DNA helicase activity"/>
    <property type="evidence" value="ECO:0007669"/>
    <property type="project" value="UniProtKB-EC"/>
</dbReference>
<keyword evidence="4 9" id="KW-0347">Helicase</keyword>
<comment type="similarity">
    <text evidence="9">Belongs to the helicase family.</text>
</comment>
<gene>
    <name evidence="12" type="ORF">AX774_g476</name>
</gene>
<comment type="caution">
    <text evidence="12">The sequence shown here is derived from an EMBL/GenBank/DDBJ whole genome shotgun (WGS) entry which is preliminary data.</text>
</comment>
<dbReference type="GO" id="GO:0006281">
    <property type="term" value="P:DNA repair"/>
    <property type="evidence" value="ECO:0007669"/>
    <property type="project" value="UniProtKB-KW"/>
</dbReference>
<sequence>MFTQKSDKVQQKLPFLVGNKKTPSGVSQSSQKTVTNLLSGGKKNAYSSASIDSNSNSSSDLFGSRIGQSNSILKRKVSSGTDSIPNPRMKKIERGGNESGGISGLFKKNKESKMLSVEQKNALDFVVNKRMNVFITGSAGTGKSVLLANIVSRLLERESYSADRVAVTAPTGIAAYQLRGQTIHSWAGVGIGKDSVEKLESNILKRREARERWASVQVLIIDEVSMLDALLFEKLEQLARRLKRSSKPFGGIQLCINFGLNKDDVLLLGSVYGFVFESPLWEKVVAHEIVLTRVFRQRDMEFIDMLNEIRLGKMRPETQERLSMLSREPKYPNDGIKATELYSLRSQVEGANIRSLNQLPGSVRAYHSANFNQGVSITNEEVLNKMDNACRAARKVELKVNAQVMLINNMSNRNLVNGSRGVVVGFDDVNGEGYPICRFINGVEFTVTPEEYEIELSNQRYVRVQLPLVLAWALSIHKSQGQTIDRVKVDLGNVFEKGQAYVALSRATSLDGLQILNFHPSKVFSHSKVLEFYARLSRRRNLIELGDK</sequence>
<keyword evidence="9" id="KW-0233">DNA recombination</keyword>
<keyword evidence="8" id="KW-0413">Isomerase</keyword>
<dbReference type="InterPro" id="IPR051055">
    <property type="entry name" value="PIF1_helicase"/>
</dbReference>
<dbReference type="InterPro" id="IPR027417">
    <property type="entry name" value="P-loop_NTPase"/>
</dbReference>